<name>A0A0C2SPB2_AMAMK</name>
<gene>
    <name evidence="1" type="ORF">M378DRAFT_162626</name>
</gene>
<dbReference type="OrthoDB" id="59699at2759"/>
<dbReference type="STRING" id="946122.A0A0C2SPB2"/>
<dbReference type="CDD" id="cd00882">
    <property type="entry name" value="Ras_like_GTPase"/>
    <property type="match status" value="1"/>
</dbReference>
<reference evidence="1 2" key="1">
    <citation type="submission" date="2014-04" db="EMBL/GenBank/DDBJ databases">
        <title>Evolutionary Origins and Diversification of the Mycorrhizal Mutualists.</title>
        <authorList>
            <consortium name="DOE Joint Genome Institute"/>
            <consortium name="Mycorrhizal Genomics Consortium"/>
            <person name="Kohler A."/>
            <person name="Kuo A."/>
            <person name="Nagy L.G."/>
            <person name="Floudas D."/>
            <person name="Copeland A."/>
            <person name="Barry K.W."/>
            <person name="Cichocki N."/>
            <person name="Veneault-Fourrey C."/>
            <person name="LaButti K."/>
            <person name="Lindquist E.A."/>
            <person name="Lipzen A."/>
            <person name="Lundell T."/>
            <person name="Morin E."/>
            <person name="Murat C."/>
            <person name="Riley R."/>
            <person name="Ohm R."/>
            <person name="Sun H."/>
            <person name="Tunlid A."/>
            <person name="Henrissat B."/>
            <person name="Grigoriev I.V."/>
            <person name="Hibbett D.S."/>
            <person name="Martin F."/>
        </authorList>
    </citation>
    <scope>NUCLEOTIDE SEQUENCE [LARGE SCALE GENOMIC DNA]</scope>
    <source>
        <strain evidence="1 2">Koide BX008</strain>
    </source>
</reference>
<protein>
    <recommendedName>
        <fullName evidence="3">G domain-containing protein</fullName>
    </recommendedName>
</protein>
<dbReference type="SUPFAM" id="SSF52540">
    <property type="entry name" value="P-loop containing nucleoside triphosphate hydrolases"/>
    <property type="match status" value="1"/>
</dbReference>
<dbReference type="Proteomes" id="UP000054549">
    <property type="component" value="Unassembled WGS sequence"/>
</dbReference>
<organism evidence="1 2">
    <name type="scientific">Amanita muscaria (strain Koide BX008)</name>
    <dbReference type="NCBI Taxonomy" id="946122"/>
    <lineage>
        <taxon>Eukaryota</taxon>
        <taxon>Fungi</taxon>
        <taxon>Dikarya</taxon>
        <taxon>Basidiomycota</taxon>
        <taxon>Agaricomycotina</taxon>
        <taxon>Agaricomycetes</taxon>
        <taxon>Agaricomycetidae</taxon>
        <taxon>Agaricales</taxon>
        <taxon>Pluteineae</taxon>
        <taxon>Amanitaceae</taxon>
        <taxon>Amanita</taxon>
    </lineage>
</organism>
<accession>A0A0C2SPB2</accession>
<dbReference type="HOGENOM" id="CLU_023805_1_0_1"/>
<evidence type="ECO:0000313" key="1">
    <source>
        <dbReference type="EMBL" id="KIL65055.1"/>
    </source>
</evidence>
<dbReference type="InterPro" id="IPR027417">
    <property type="entry name" value="P-loop_NTPase"/>
</dbReference>
<dbReference type="Gene3D" id="3.40.50.300">
    <property type="entry name" value="P-loop containing nucleotide triphosphate hydrolases"/>
    <property type="match status" value="1"/>
</dbReference>
<sequence length="292" mass="33153">MSEQQLDIERFRILVIGNANAGKTTILDKVCHANDRKPVCLDVKGNEINLALQPSSSRGEHNIEHQIQYPTAEGFIFHDSRGFEAGGADELKKVKEFVQSRAEEKELKDQLHVIWYCLTTSNDRAMAEAEMSLFESGTGNVPVIAIFTKMDALDGEARSQLIWEKVPFRDIKEQVPIRAKAIFKKKYLQRLQEVKHKPRYIVQLRDMNKKGTNCDELIIKTSQALNSATLKLFCLSILRNDVESRIKDVITNIIIPRAQAALESPTLCEEQAKSLFCEVMCCFPHMSVRICS</sequence>
<evidence type="ECO:0008006" key="3">
    <source>
        <dbReference type="Google" id="ProtNLM"/>
    </source>
</evidence>
<dbReference type="AlphaFoldDB" id="A0A0C2SPB2"/>
<keyword evidence="2" id="KW-1185">Reference proteome</keyword>
<dbReference type="EMBL" id="KN818245">
    <property type="protein sequence ID" value="KIL65055.1"/>
    <property type="molecule type" value="Genomic_DNA"/>
</dbReference>
<proteinExistence type="predicted"/>
<dbReference type="InParanoid" id="A0A0C2SPB2"/>
<evidence type="ECO:0000313" key="2">
    <source>
        <dbReference type="Proteomes" id="UP000054549"/>
    </source>
</evidence>